<comment type="similarity">
    <text evidence="1">Belongs to the AB hydrolase superfamily. AB hydrolase 2 family.</text>
</comment>
<sequence>MSIEASFPKPLVVEPVSGVHRHTIILLHGRGGSADTFGTALLNTSVPTTSAKSVGLFGGEQTAGDGNDQTATIPDPIPPVNNTSDESPNTRFARKSSSPALTHKRPRSTSHHDHTPHRQRGTPLTLAEALPHARFVFPNAPKQRATVYKRSVMRQWFDDWHLRPELSGDFVNHQYDEGLQISRLGHTVRYLHELIAKEADLVGGVGNVVLGGISQGCAASLVTALLWEGSDRLGAVVGMCGWLPYLDQMTEAMQLQGDSAGETGEEGDNFELFERPTSPLISPSVIGSVDAAVGWLRDELELPRIQSSGLFGAESRKTPVILCHGWDDNKVDRYQGQAAAEFLPCLGMEVRLWKVYDGVGHEYSQEMLADILGFLESVLQGASG</sequence>
<feature type="region of interest" description="Disordered" evidence="2">
    <location>
        <begin position="56"/>
        <end position="122"/>
    </location>
</feature>
<evidence type="ECO:0000256" key="2">
    <source>
        <dbReference type="SAM" id="MobiDB-lite"/>
    </source>
</evidence>
<protein>
    <recommendedName>
        <fullName evidence="3">Phospholipase/carboxylesterase/thioesterase domain-containing protein</fullName>
    </recommendedName>
</protein>
<dbReference type="EMBL" id="LKEA01000077">
    <property type="protein sequence ID" value="ROV88630.1"/>
    <property type="molecule type" value="Genomic_DNA"/>
</dbReference>
<dbReference type="InterPro" id="IPR003140">
    <property type="entry name" value="PLipase/COase/thioEstase"/>
</dbReference>
<dbReference type="PANTHER" id="PTHR10655">
    <property type="entry name" value="LYSOPHOSPHOLIPASE-RELATED"/>
    <property type="match status" value="1"/>
</dbReference>
<evidence type="ECO:0000256" key="1">
    <source>
        <dbReference type="ARBA" id="ARBA00006499"/>
    </source>
</evidence>
<dbReference type="GO" id="GO:0005737">
    <property type="term" value="C:cytoplasm"/>
    <property type="evidence" value="ECO:0007669"/>
    <property type="project" value="TreeGrafter"/>
</dbReference>
<reference evidence="4 5" key="1">
    <citation type="submission" date="2015-09" db="EMBL/GenBank/DDBJ databases">
        <title>Host preference determinants of Valsa canker pathogens revealed by comparative genomics.</title>
        <authorList>
            <person name="Yin Z."/>
            <person name="Huang L."/>
        </authorList>
    </citation>
    <scope>NUCLEOTIDE SEQUENCE [LARGE SCALE GENOMIC DNA]</scope>
    <source>
        <strain evidence="4 5">03-1</strain>
    </source>
</reference>
<dbReference type="AlphaFoldDB" id="A0A423VCF5"/>
<name>A0A423VCF5_9PEZI</name>
<feature type="compositionally biased region" description="Basic residues" evidence="2">
    <location>
        <begin position="102"/>
        <end position="120"/>
    </location>
</feature>
<dbReference type="Gene3D" id="3.40.50.1820">
    <property type="entry name" value="alpha/beta hydrolase"/>
    <property type="match status" value="1"/>
</dbReference>
<dbReference type="Pfam" id="PF02230">
    <property type="entry name" value="Abhydrolase_2"/>
    <property type="match status" value="2"/>
</dbReference>
<evidence type="ECO:0000313" key="5">
    <source>
        <dbReference type="Proteomes" id="UP000283895"/>
    </source>
</evidence>
<dbReference type="STRING" id="356882.A0A423VCF5"/>
<feature type="domain" description="Phospholipase/carboxylesterase/thioesterase" evidence="3">
    <location>
        <begin position="313"/>
        <end position="377"/>
    </location>
</feature>
<dbReference type="GO" id="GO:0008474">
    <property type="term" value="F:palmitoyl-(protein) hydrolase activity"/>
    <property type="evidence" value="ECO:0007669"/>
    <property type="project" value="TreeGrafter"/>
</dbReference>
<dbReference type="SUPFAM" id="SSF53474">
    <property type="entry name" value="alpha/beta-Hydrolases"/>
    <property type="match status" value="1"/>
</dbReference>
<dbReference type="InterPro" id="IPR050565">
    <property type="entry name" value="LYPA1-2/EST-like"/>
</dbReference>
<dbReference type="InterPro" id="IPR029058">
    <property type="entry name" value="AB_hydrolase_fold"/>
</dbReference>
<keyword evidence="5" id="KW-1185">Reference proteome</keyword>
<dbReference type="Proteomes" id="UP000283895">
    <property type="component" value="Unassembled WGS sequence"/>
</dbReference>
<accession>A0A423VCF5</accession>
<comment type="caution">
    <text evidence="4">The sequence shown here is derived from an EMBL/GenBank/DDBJ whole genome shotgun (WGS) entry which is preliminary data.</text>
</comment>
<dbReference type="OrthoDB" id="2418081at2759"/>
<evidence type="ECO:0000259" key="3">
    <source>
        <dbReference type="Pfam" id="PF02230"/>
    </source>
</evidence>
<evidence type="ECO:0000313" key="4">
    <source>
        <dbReference type="EMBL" id="ROV88630.1"/>
    </source>
</evidence>
<dbReference type="GO" id="GO:0052689">
    <property type="term" value="F:carboxylic ester hydrolase activity"/>
    <property type="evidence" value="ECO:0007669"/>
    <property type="project" value="TreeGrafter"/>
</dbReference>
<proteinExistence type="inferred from homology"/>
<feature type="domain" description="Phospholipase/carboxylesterase/thioesterase" evidence="3">
    <location>
        <begin position="128"/>
        <end position="253"/>
    </location>
</feature>
<gene>
    <name evidence="4" type="ORF">VMCG_10318</name>
</gene>
<dbReference type="PANTHER" id="PTHR10655:SF64">
    <property type="entry name" value="PHOSPHOLIPASE_CARBOXYLESTERASE_THIOESTERASE DOMAIN-CONTAINING PROTEIN"/>
    <property type="match status" value="1"/>
</dbReference>
<organism evidence="4 5">
    <name type="scientific">Cytospora schulzeri</name>
    <dbReference type="NCBI Taxonomy" id="448051"/>
    <lineage>
        <taxon>Eukaryota</taxon>
        <taxon>Fungi</taxon>
        <taxon>Dikarya</taxon>
        <taxon>Ascomycota</taxon>
        <taxon>Pezizomycotina</taxon>
        <taxon>Sordariomycetes</taxon>
        <taxon>Sordariomycetidae</taxon>
        <taxon>Diaporthales</taxon>
        <taxon>Cytosporaceae</taxon>
        <taxon>Cytospora</taxon>
    </lineage>
</organism>
<feature type="compositionally biased region" description="Polar residues" evidence="2">
    <location>
        <begin position="80"/>
        <end position="100"/>
    </location>
</feature>